<comment type="similarity">
    <text evidence="2">Belongs to the cation transport ATPase (P-type) (TC 3.A.3) family. Type IIA subfamily.</text>
</comment>
<dbReference type="InterPro" id="IPR023298">
    <property type="entry name" value="ATPase_P-typ_TM_dom_sf"/>
</dbReference>
<dbReference type="PANTHER" id="PTHR43294:SF21">
    <property type="entry name" value="CATION TRANSPORTING ATPASE"/>
    <property type="match status" value="1"/>
</dbReference>
<dbReference type="Gene3D" id="1.20.1110.10">
    <property type="entry name" value="Calcium-transporting ATPase, transmembrane domain"/>
    <property type="match status" value="1"/>
</dbReference>
<evidence type="ECO:0000256" key="4">
    <source>
        <dbReference type="ARBA" id="ARBA00022448"/>
    </source>
</evidence>
<feature type="transmembrane region" description="Helical" evidence="19">
    <location>
        <begin position="720"/>
        <end position="741"/>
    </location>
</feature>
<reference evidence="21 22" key="1">
    <citation type="submission" date="2015-04" db="EMBL/GenBank/DDBJ databases">
        <title>Draft Genome Sequences of Eight Spore-Forming Food Isolates of Bacillus cereus Genome sequencing.</title>
        <authorList>
            <person name="Krawcyk A.O."/>
            <person name="de Jong A."/>
            <person name="Eijlander R.T."/>
            <person name="Berendsen E.M."/>
            <person name="Holsappel S."/>
            <person name="Wells-Bennik M."/>
            <person name="Kuipers O.P."/>
        </authorList>
    </citation>
    <scope>NUCLEOTIDE SEQUENCE [LARGE SCALE GENOMIC DNA]</scope>
    <source>
        <strain evidence="21 22">B4077</strain>
    </source>
</reference>
<dbReference type="AlphaFoldDB" id="A0A0G8ELR6"/>
<accession>A0A0G8ELR6</accession>
<keyword evidence="7" id="KW-0109">Calcium transport</keyword>
<dbReference type="SUPFAM" id="SSF81665">
    <property type="entry name" value="Calcium ATPase, transmembrane domain M"/>
    <property type="match status" value="1"/>
</dbReference>
<keyword evidence="14" id="KW-1278">Translocase</keyword>
<dbReference type="SFLD" id="SFLDS00003">
    <property type="entry name" value="Haloacid_Dehalogenase"/>
    <property type="match status" value="1"/>
</dbReference>
<protein>
    <recommendedName>
        <fullName evidence="3">P-type Ca(2+) transporter</fullName>
        <ecNumber evidence="3">7.2.2.10</ecNumber>
    </recommendedName>
</protein>
<dbReference type="SUPFAM" id="SSF56784">
    <property type="entry name" value="HAD-like"/>
    <property type="match status" value="1"/>
</dbReference>
<dbReference type="PROSITE" id="PS00154">
    <property type="entry name" value="ATPASE_E1_E2"/>
    <property type="match status" value="1"/>
</dbReference>
<dbReference type="InterPro" id="IPR059000">
    <property type="entry name" value="ATPase_P-type_domA"/>
</dbReference>
<keyword evidence="6" id="KW-0597">Phosphoprotein</keyword>
<feature type="transmembrane region" description="Helical" evidence="19">
    <location>
        <begin position="868"/>
        <end position="887"/>
    </location>
</feature>
<dbReference type="Pfam" id="PF00122">
    <property type="entry name" value="E1-E2_ATPase"/>
    <property type="match status" value="1"/>
</dbReference>
<keyword evidence="5" id="KW-1003">Cell membrane</keyword>
<evidence type="ECO:0000256" key="2">
    <source>
        <dbReference type="ARBA" id="ARBA00005675"/>
    </source>
</evidence>
<dbReference type="InterPro" id="IPR023214">
    <property type="entry name" value="HAD_sf"/>
</dbReference>
<dbReference type="InterPro" id="IPR006068">
    <property type="entry name" value="ATPase_P-typ_cation-transptr_C"/>
</dbReference>
<dbReference type="InterPro" id="IPR023299">
    <property type="entry name" value="ATPase_P-typ_cyto_dom_N"/>
</dbReference>
<dbReference type="GO" id="GO:1902600">
    <property type="term" value="P:proton transmembrane transport"/>
    <property type="evidence" value="ECO:0007669"/>
    <property type="project" value="TreeGrafter"/>
</dbReference>
<keyword evidence="4" id="KW-0813">Transport</keyword>
<dbReference type="CDD" id="cd02089">
    <property type="entry name" value="P-type_ATPase_Ca_prok"/>
    <property type="match status" value="1"/>
</dbReference>
<organism evidence="21 22">
    <name type="scientific">Bacillus cereus</name>
    <dbReference type="NCBI Taxonomy" id="1396"/>
    <lineage>
        <taxon>Bacteria</taxon>
        <taxon>Bacillati</taxon>
        <taxon>Bacillota</taxon>
        <taxon>Bacilli</taxon>
        <taxon>Bacillales</taxon>
        <taxon>Bacillaceae</taxon>
        <taxon>Bacillus</taxon>
        <taxon>Bacillus cereus group</taxon>
    </lineage>
</organism>
<evidence type="ECO:0000256" key="13">
    <source>
        <dbReference type="ARBA" id="ARBA00022842"/>
    </source>
</evidence>
<comment type="caution">
    <text evidence="21">The sequence shown here is derived from an EMBL/GenBank/DDBJ whole genome shotgun (WGS) entry which is preliminary data.</text>
</comment>
<feature type="transmembrane region" description="Helical" evidence="19">
    <location>
        <begin position="829"/>
        <end position="852"/>
    </location>
</feature>
<feature type="transmembrane region" description="Helical" evidence="19">
    <location>
        <begin position="773"/>
        <end position="791"/>
    </location>
</feature>
<evidence type="ECO:0000256" key="6">
    <source>
        <dbReference type="ARBA" id="ARBA00022553"/>
    </source>
</evidence>
<dbReference type="Gene3D" id="2.70.150.10">
    <property type="entry name" value="Calcium-transporting ATPase, cytoplasmic transduction domain A"/>
    <property type="match status" value="1"/>
</dbReference>
<dbReference type="InterPro" id="IPR004014">
    <property type="entry name" value="ATPase_P-typ_cation-transptr_N"/>
</dbReference>
<dbReference type="FunFam" id="2.70.150.10:FF:000016">
    <property type="entry name" value="Calcium-transporting P-type ATPase putative"/>
    <property type="match status" value="1"/>
</dbReference>
<dbReference type="InterPro" id="IPR044492">
    <property type="entry name" value="P_typ_ATPase_HD_dom"/>
</dbReference>
<evidence type="ECO:0000256" key="8">
    <source>
        <dbReference type="ARBA" id="ARBA00022692"/>
    </source>
</evidence>
<feature type="transmembrane region" description="Helical" evidence="19">
    <location>
        <begin position="692"/>
        <end position="714"/>
    </location>
</feature>
<evidence type="ECO:0000256" key="5">
    <source>
        <dbReference type="ARBA" id="ARBA00022475"/>
    </source>
</evidence>
<keyword evidence="12" id="KW-0067">ATP-binding</keyword>
<keyword evidence="15 19" id="KW-1133">Transmembrane helix</keyword>
<evidence type="ECO:0000256" key="16">
    <source>
        <dbReference type="ARBA" id="ARBA00023065"/>
    </source>
</evidence>
<dbReference type="Proteomes" id="UP000035214">
    <property type="component" value="Unassembled WGS sequence"/>
</dbReference>
<dbReference type="Gene3D" id="3.40.50.1000">
    <property type="entry name" value="HAD superfamily/HAD-like"/>
    <property type="match status" value="1"/>
</dbReference>
<dbReference type="GO" id="GO:0016887">
    <property type="term" value="F:ATP hydrolysis activity"/>
    <property type="evidence" value="ECO:0007669"/>
    <property type="project" value="InterPro"/>
</dbReference>
<comment type="subcellular location">
    <subcellularLocation>
        <location evidence="1">Cell membrane</location>
        <topology evidence="1">Multi-pass membrane protein</topology>
    </subcellularLocation>
</comment>
<dbReference type="InterPro" id="IPR001757">
    <property type="entry name" value="P_typ_ATPase"/>
</dbReference>
<dbReference type="FunFam" id="3.40.50.1000:FF:000028">
    <property type="entry name" value="Calcium-transporting P-type ATPase, putative"/>
    <property type="match status" value="1"/>
</dbReference>
<feature type="transmembrane region" description="Helical" evidence="19">
    <location>
        <begin position="797"/>
        <end position="817"/>
    </location>
</feature>
<dbReference type="EMBL" id="LCYI01000050">
    <property type="protein sequence ID" value="KLA25209.1"/>
    <property type="molecule type" value="Genomic_DNA"/>
</dbReference>
<dbReference type="FunFam" id="1.20.1110.10:FF:000065">
    <property type="entry name" value="Sarcoplasmic/endoplasmic reticulum calcium ATPase 1"/>
    <property type="match status" value="1"/>
</dbReference>
<evidence type="ECO:0000256" key="3">
    <source>
        <dbReference type="ARBA" id="ARBA00012790"/>
    </source>
</evidence>
<evidence type="ECO:0000256" key="10">
    <source>
        <dbReference type="ARBA" id="ARBA00022741"/>
    </source>
</evidence>
<dbReference type="NCBIfam" id="TIGR01494">
    <property type="entry name" value="ATPase_P-type"/>
    <property type="match status" value="2"/>
</dbReference>
<evidence type="ECO:0000256" key="7">
    <source>
        <dbReference type="ARBA" id="ARBA00022568"/>
    </source>
</evidence>
<dbReference type="GO" id="GO:0036376">
    <property type="term" value="P:sodium ion export across plasma membrane"/>
    <property type="evidence" value="ECO:0007669"/>
    <property type="project" value="TreeGrafter"/>
</dbReference>
<dbReference type="SUPFAM" id="SSF81660">
    <property type="entry name" value="Metal cation-transporting ATPase, ATP-binding domain N"/>
    <property type="match status" value="1"/>
</dbReference>
<dbReference type="EC" id="7.2.2.10" evidence="3"/>
<dbReference type="InterPro" id="IPR018303">
    <property type="entry name" value="ATPase_P-typ_P_site"/>
</dbReference>
<keyword evidence="10" id="KW-0547">Nucleotide-binding</keyword>
<dbReference type="Pfam" id="PF00689">
    <property type="entry name" value="Cation_ATPase_C"/>
    <property type="match status" value="1"/>
</dbReference>
<evidence type="ECO:0000256" key="17">
    <source>
        <dbReference type="ARBA" id="ARBA00023136"/>
    </source>
</evidence>
<keyword evidence="16" id="KW-0406">Ion transport</keyword>
<evidence type="ECO:0000256" key="9">
    <source>
        <dbReference type="ARBA" id="ARBA00022723"/>
    </source>
</evidence>
<keyword evidence="17 19" id="KW-0472">Membrane</keyword>
<dbReference type="InterPro" id="IPR008250">
    <property type="entry name" value="ATPase_P-typ_transduc_dom_A_sf"/>
</dbReference>
<proteinExistence type="inferred from homology"/>
<feature type="transmembrane region" description="Helical" evidence="19">
    <location>
        <begin position="77"/>
        <end position="96"/>
    </location>
</feature>
<evidence type="ECO:0000256" key="1">
    <source>
        <dbReference type="ARBA" id="ARBA00004651"/>
    </source>
</evidence>
<dbReference type="GO" id="GO:0030007">
    <property type="term" value="P:intracellular potassium ion homeostasis"/>
    <property type="evidence" value="ECO:0007669"/>
    <property type="project" value="TreeGrafter"/>
</dbReference>
<dbReference type="InterPro" id="IPR050510">
    <property type="entry name" value="Cation_transp_ATPase_P-type"/>
</dbReference>
<feature type="transmembrane region" description="Helical" evidence="19">
    <location>
        <begin position="244"/>
        <end position="262"/>
    </location>
</feature>
<dbReference type="GO" id="GO:0046872">
    <property type="term" value="F:metal ion binding"/>
    <property type="evidence" value="ECO:0007669"/>
    <property type="project" value="UniProtKB-KW"/>
</dbReference>
<dbReference type="SUPFAM" id="SSF81653">
    <property type="entry name" value="Calcium ATPase, transduction domain A"/>
    <property type="match status" value="1"/>
</dbReference>
<dbReference type="NCBIfam" id="TIGR01116">
    <property type="entry name" value="ATPase-IIA1_Ca"/>
    <property type="match status" value="1"/>
</dbReference>
<dbReference type="PANTHER" id="PTHR43294">
    <property type="entry name" value="SODIUM/POTASSIUM-TRANSPORTING ATPASE SUBUNIT ALPHA"/>
    <property type="match status" value="1"/>
</dbReference>
<name>A0A0G8ELR6_BACCE</name>
<dbReference type="SFLD" id="SFLDF00027">
    <property type="entry name" value="p-type_atpase"/>
    <property type="match status" value="1"/>
</dbReference>
<sequence length="907" mass="98975">MNWYGMRAHEVEERTNTNVKVGLTEKEAEGRIKKFGTNELDEAKRPSALMVFLAQFKDFMVLVLFGATIVSAFLGEYIDSIAIVAIVIINGILGFFQERKAEKSLEALKELAAPQVTVMRNGNWVKAPSKALVLGDIIKFSSGDRIGADVRLVEASSLYIEESALTGESVPVQKKVEALQGKDVSIGDQKNMAFMGTMITRGAGTGVVVATGMNTAMGQIANMLQNAEQMETPLQRRLEQLGKILIIVALILTALVVLAGVYQGNEVYHMFLAGVSLAVAAIPEGLPAIVTVALSLGVQRMIKKRAIVRKLPAVETLGCASVICSDKTGTMTQNKMMVTHMWSGGELWKVTGQGYEPNGSFLKGEKECDPAKTKALYQLLTFGSLCNNANIIQKKKAYVLDGDPTEGALVAAAMKAGITREALKGKFEIIREFPFDSTRKMMSVIVRDREGKKFLVTKGAPDVLLQMSQTILWGDKQQPLSELYRKEVQAAIHSLGSQALRTIAVAFKPLKVTDSIEHERDVEKDFMLVGIQGMIDPPRPEVEQAVKECREAGIRTVMITGDHKVTAMAIAEQLGVLPPGGRVVEGVELANMDVEELESVVEDTFVFARVSPEHKLKIVKALQNKGHIVAMTGDGVNDAPAIKTADIGIAMGITGTDVAKEASSLVLLDDNFATIKSAIKEGRNIYENIRKFIRYLLASNVGEILVMLFAMLLALPLPMVPIQILWVNLVTDGLPAMALGLDKAEGDVMKRTPRHPKEGVFARGLAWKIISRGFLIGAVTLVAFIIAYNQHPNELKYAQTVAFATLVLAQLIHVFDCRSEHSIFHRNPFGNVYLVGAVIISLLLMLVVIYYPPLQPIFSTMPIQARDWLLIGGLSSIPTFLLVGSLLTGKKGKKEKPVLYKKGLNLK</sequence>
<keyword evidence="11" id="KW-0106">Calcium</keyword>
<dbReference type="PRINTS" id="PR00120">
    <property type="entry name" value="HATPASE"/>
</dbReference>
<dbReference type="GO" id="GO:0005886">
    <property type="term" value="C:plasma membrane"/>
    <property type="evidence" value="ECO:0007669"/>
    <property type="project" value="UniProtKB-SubCell"/>
</dbReference>
<feature type="domain" description="Cation-transporting P-type ATPase N-terminal" evidence="20">
    <location>
        <begin position="2"/>
        <end position="76"/>
    </location>
</feature>
<feature type="transmembrane region" description="Helical" evidence="19">
    <location>
        <begin position="48"/>
        <end position="71"/>
    </location>
</feature>
<dbReference type="SFLD" id="SFLDG00002">
    <property type="entry name" value="C1.7:_P-type_atpase_like"/>
    <property type="match status" value="1"/>
</dbReference>
<feature type="transmembrane region" description="Helical" evidence="19">
    <location>
        <begin position="268"/>
        <end position="296"/>
    </location>
</feature>
<gene>
    <name evidence="21" type="ORF">B4077_5206</name>
</gene>
<evidence type="ECO:0000256" key="14">
    <source>
        <dbReference type="ARBA" id="ARBA00022967"/>
    </source>
</evidence>
<dbReference type="GO" id="GO:0005391">
    <property type="term" value="F:P-type sodium:potassium-exchanging transporter activity"/>
    <property type="evidence" value="ECO:0007669"/>
    <property type="project" value="TreeGrafter"/>
</dbReference>
<dbReference type="GO" id="GO:0006883">
    <property type="term" value="P:intracellular sodium ion homeostasis"/>
    <property type="evidence" value="ECO:0007669"/>
    <property type="project" value="TreeGrafter"/>
</dbReference>
<evidence type="ECO:0000256" key="18">
    <source>
        <dbReference type="ARBA" id="ARBA00048694"/>
    </source>
</evidence>
<comment type="catalytic activity">
    <reaction evidence="18">
        <text>Ca(2+)(in) + ATP + H2O = Ca(2+)(out) + ADP + phosphate + H(+)</text>
        <dbReference type="Rhea" id="RHEA:18105"/>
        <dbReference type="ChEBI" id="CHEBI:15377"/>
        <dbReference type="ChEBI" id="CHEBI:15378"/>
        <dbReference type="ChEBI" id="CHEBI:29108"/>
        <dbReference type="ChEBI" id="CHEBI:30616"/>
        <dbReference type="ChEBI" id="CHEBI:43474"/>
        <dbReference type="ChEBI" id="CHEBI:456216"/>
        <dbReference type="EC" id="7.2.2.10"/>
    </reaction>
</comment>
<dbReference type="InterPro" id="IPR005782">
    <property type="entry name" value="P-type_ATPase_IIA"/>
</dbReference>
<dbReference type="InterPro" id="IPR036412">
    <property type="entry name" value="HAD-like_sf"/>
</dbReference>
<dbReference type="GO" id="GO:0005524">
    <property type="term" value="F:ATP binding"/>
    <property type="evidence" value="ECO:0007669"/>
    <property type="project" value="UniProtKB-KW"/>
</dbReference>
<dbReference type="SMART" id="SM00831">
    <property type="entry name" value="Cation_ATPase_N"/>
    <property type="match status" value="1"/>
</dbReference>
<dbReference type="Gene3D" id="3.40.1110.10">
    <property type="entry name" value="Calcium-transporting ATPase, cytoplasmic domain N"/>
    <property type="match status" value="1"/>
</dbReference>
<keyword evidence="8 19" id="KW-0812">Transmembrane</keyword>
<dbReference type="PATRIC" id="fig|1396.428.peg.1558"/>
<keyword evidence="13" id="KW-0460">Magnesium</keyword>
<dbReference type="GO" id="GO:1990573">
    <property type="term" value="P:potassium ion import across plasma membrane"/>
    <property type="evidence" value="ECO:0007669"/>
    <property type="project" value="TreeGrafter"/>
</dbReference>
<dbReference type="GO" id="GO:0005388">
    <property type="term" value="F:P-type calcium transporter activity"/>
    <property type="evidence" value="ECO:0007669"/>
    <property type="project" value="UniProtKB-EC"/>
</dbReference>
<evidence type="ECO:0000313" key="22">
    <source>
        <dbReference type="Proteomes" id="UP000035214"/>
    </source>
</evidence>
<evidence type="ECO:0000256" key="15">
    <source>
        <dbReference type="ARBA" id="ARBA00022989"/>
    </source>
</evidence>
<dbReference type="Pfam" id="PF00690">
    <property type="entry name" value="Cation_ATPase_N"/>
    <property type="match status" value="1"/>
</dbReference>
<evidence type="ECO:0000256" key="19">
    <source>
        <dbReference type="SAM" id="Phobius"/>
    </source>
</evidence>
<evidence type="ECO:0000256" key="12">
    <source>
        <dbReference type="ARBA" id="ARBA00022840"/>
    </source>
</evidence>
<dbReference type="RefSeq" id="WP_046956477.1">
    <property type="nucleotide sequence ID" value="NZ_LCYI01000050.1"/>
</dbReference>
<evidence type="ECO:0000259" key="20">
    <source>
        <dbReference type="SMART" id="SM00831"/>
    </source>
</evidence>
<dbReference type="PRINTS" id="PR00119">
    <property type="entry name" value="CATATPASE"/>
</dbReference>
<evidence type="ECO:0000256" key="11">
    <source>
        <dbReference type="ARBA" id="ARBA00022837"/>
    </source>
</evidence>
<dbReference type="Pfam" id="PF13246">
    <property type="entry name" value="Cation_ATPase"/>
    <property type="match status" value="1"/>
</dbReference>
<evidence type="ECO:0000313" key="21">
    <source>
        <dbReference type="EMBL" id="KLA25209.1"/>
    </source>
</evidence>
<keyword evidence="9" id="KW-0479">Metal-binding</keyword>